<evidence type="ECO:0000256" key="2">
    <source>
        <dbReference type="ARBA" id="ARBA00005417"/>
    </source>
</evidence>
<dbReference type="PROSITE" id="PS00211">
    <property type="entry name" value="ABC_TRANSPORTER_1"/>
    <property type="match status" value="2"/>
</dbReference>
<dbReference type="SMART" id="SM00382">
    <property type="entry name" value="AAA"/>
    <property type="match status" value="2"/>
</dbReference>
<keyword evidence="4" id="KW-1003">Cell membrane</keyword>
<dbReference type="InterPro" id="IPR003439">
    <property type="entry name" value="ABC_transporter-like_ATP-bd"/>
</dbReference>
<dbReference type="GO" id="GO:0005524">
    <property type="term" value="F:ATP binding"/>
    <property type="evidence" value="ECO:0007669"/>
    <property type="project" value="UniProtKB-KW"/>
</dbReference>
<dbReference type="PROSITE" id="PS50893">
    <property type="entry name" value="ABC_TRANSPORTER_2"/>
    <property type="match status" value="2"/>
</dbReference>
<dbReference type="GO" id="GO:0015833">
    <property type="term" value="P:peptide transport"/>
    <property type="evidence" value="ECO:0007669"/>
    <property type="project" value="InterPro"/>
</dbReference>
<dbReference type="EC" id="7.4.2.9" evidence="8"/>
<feature type="domain" description="ABC transporter" evidence="10">
    <location>
        <begin position="10"/>
        <end position="255"/>
    </location>
</feature>
<evidence type="ECO:0000256" key="5">
    <source>
        <dbReference type="ARBA" id="ARBA00022741"/>
    </source>
</evidence>
<comment type="catalytic activity">
    <reaction evidence="9">
        <text>a dipeptide(out) + ATP + H2O = a dipeptide(in) + ADP + phosphate + H(+)</text>
        <dbReference type="Rhea" id="RHEA:23120"/>
        <dbReference type="ChEBI" id="CHEBI:15377"/>
        <dbReference type="ChEBI" id="CHEBI:15378"/>
        <dbReference type="ChEBI" id="CHEBI:30616"/>
        <dbReference type="ChEBI" id="CHEBI:43474"/>
        <dbReference type="ChEBI" id="CHEBI:90799"/>
        <dbReference type="ChEBI" id="CHEBI:456216"/>
        <dbReference type="EC" id="7.4.2.9"/>
    </reaction>
</comment>
<evidence type="ECO:0000256" key="8">
    <source>
        <dbReference type="ARBA" id="ARBA00038852"/>
    </source>
</evidence>
<gene>
    <name evidence="11" type="ORF">C1H69_02700</name>
</gene>
<evidence type="ECO:0000256" key="9">
    <source>
        <dbReference type="ARBA" id="ARBA00047356"/>
    </source>
</evidence>
<reference evidence="11 12" key="1">
    <citation type="submission" date="2018-01" db="EMBL/GenBank/DDBJ databases">
        <title>Halomonas endophytica sp. nov., isolated from storage liquid in the stems of Populus euphratica.</title>
        <authorList>
            <person name="Chen C."/>
        </authorList>
    </citation>
    <scope>NUCLEOTIDE SEQUENCE [LARGE SCALE GENOMIC DNA]</scope>
    <source>
        <strain evidence="11 12">MC28</strain>
    </source>
</reference>
<evidence type="ECO:0000256" key="1">
    <source>
        <dbReference type="ARBA" id="ARBA00004417"/>
    </source>
</evidence>
<keyword evidence="12" id="KW-1185">Reference proteome</keyword>
<feature type="domain" description="ABC transporter" evidence="10">
    <location>
        <begin position="275"/>
        <end position="523"/>
    </location>
</feature>
<keyword evidence="3" id="KW-0813">Transport</keyword>
<dbReference type="PANTHER" id="PTHR43297:SF2">
    <property type="entry name" value="DIPEPTIDE TRANSPORT ATP-BINDING PROTEIN DPPD"/>
    <property type="match status" value="1"/>
</dbReference>
<dbReference type="SUPFAM" id="SSF52540">
    <property type="entry name" value="P-loop containing nucleoside triphosphate hydrolases"/>
    <property type="match status" value="2"/>
</dbReference>
<dbReference type="InterPro" id="IPR017871">
    <property type="entry name" value="ABC_transporter-like_CS"/>
</dbReference>
<dbReference type="InterPro" id="IPR027417">
    <property type="entry name" value="P-loop_NTPase"/>
</dbReference>
<dbReference type="GO" id="GO:0016887">
    <property type="term" value="F:ATP hydrolysis activity"/>
    <property type="evidence" value="ECO:0007669"/>
    <property type="project" value="InterPro"/>
</dbReference>
<accession>A0A2N7UAJ0</accession>
<evidence type="ECO:0000256" key="6">
    <source>
        <dbReference type="ARBA" id="ARBA00022840"/>
    </source>
</evidence>
<comment type="similarity">
    <text evidence="2">Belongs to the ABC transporter superfamily.</text>
</comment>
<dbReference type="PANTHER" id="PTHR43297">
    <property type="entry name" value="OLIGOPEPTIDE TRANSPORT ATP-BINDING PROTEIN APPD"/>
    <property type="match status" value="1"/>
</dbReference>
<organism evidence="11 12">
    <name type="scientific">Billgrantia endophytica</name>
    <dbReference type="NCBI Taxonomy" id="2033802"/>
    <lineage>
        <taxon>Bacteria</taxon>
        <taxon>Pseudomonadati</taxon>
        <taxon>Pseudomonadota</taxon>
        <taxon>Gammaproteobacteria</taxon>
        <taxon>Oceanospirillales</taxon>
        <taxon>Halomonadaceae</taxon>
        <taxon>Billgrantia</taxon>
    </lineage>
</organism>
<protein>
    <recommendedName>
        <fullName evidence="8">ABC-type dipeptide transporter</fullName>
        <ecNumber evidence="8">7.4.2.9</ecNumber>
    </recommendedName>
</protein>
<evidence type="ECO:0000259" key="10">
    <source>
        <dbReference type="PROSITE" id="PS50893"/>
    </source>
</evidence>
<proteinExistence type="inferred from homology"/>
<dbReference type="NCBIfam" id="NF008453">
    <property type="entry name" value="PRK11308.1"/>
    <property type="match status" value="2"/>
</dbReference>
<comment type="subcellular location">
    <subcellularLocation>
        <location evidence="1">Cell inner membrane</location>
        <topology evidence="1">Peripheral membrane protein</topology>
    </subcellularLocation>
</comment>
<dbReference type="OrthoDB" id="9784450at2"/>
<dbReference type="RefSeq" id="WP_102651868.1">
    <property type="nucleotide sequence ID" value="NZ_PNRF01000007.1"/>
</dbReference>
<keyword evidence="5" id="KW-0547">Nucleotide-binding</keyword>
<dbReference type="CDD" id="cd03257">
    <property type="entry name" value="ABC_NikE_OppD_transporters"/>
    <property type="match status" value="2"/>
</dbReference>
<dbReference type="GO" id="GO:0005886">
    <property type="term" value="C:plasma membrane"/>
    <property type="evidence" value="ECO:0007669"/>
    <property type="project" value="UniProtKB-SubCell"/>
</dbReference>
<keyword evidence="7" id="KW-0472">Membrane</keyword>
<dbReference type="EMBL" id="PNRF01000007">
    <property type="protein sequence ID" value="PMR77454.1"/>
    <property type="molecule type" value="Genomic_DNA"/>
</dbReference>
<evidence type="ECO:0000256" key="3">
    <source>
        <dbReference type="ARBA" id="ARBA00022448"/>
    </source>
</evidence>
<dbReference type="Gene3D" id="3.40.50.300">
    <property type="entry name" value="P-loop containing nucleotide triphosphate hydrolases"/>
    <property type="match status" value="2"/>
</dbReference>
<dbReference type="AlphaFoldDB" id="A0A2N7UAJ0"/>
<evidence type="ECO:0000256" key="7">
    <source>
        <dbReference type="ARBA" id="ARBA00023136"/>
    </source>
</evidence>
<dbReference type="InterPro" id="IPR050388">
    <property type="entry name" value="ABC_Ni/Peptide_Import"/>
</dbReference>
<dbReference type="InterPro" id="IPR003593">
    <property type="entry name" value="AAA+_ATPase"/>
</dbReference>
<dbReference type="Pfam" id="PF00005">
    <property type="entry name" value="ABC_tran"/>
    <property type="match status" value="2"/>
</dbReference>
<keyword evidence="6 11" id="KW-0067">ATP-binding</keyword>
<evidence type="ECO:0000256" key="4">
    <source>
        <dbReference type="ARBA" id="ARBA00022475"/>
    </source>
</evidence>
<name>A0A2N7UAJ0_9GAMM</name>
<dbReference type="Pfam" id="PF08352">
    <property type="entry name" value="oligo_HPY"/>
    <property type="match status" value="1"/>
</dbReference>
<sequence>MPDAHTQELLRFDRLTISFDGVTVLSELSLEIRRGETLALVGESGSGKSVSALGAMNLLPSNAQVEGGRWLGDTDLTTLKPRDWQALRGRRVGFIFQEPMTSLNPLHTVAKQIGETLRLHQGLSGRAARERARTLLEQVKLPRPDELLDAWPHQLSGGQRQRVMIAMAIANDPELLIADEPTTALDVTVQQEILALLAELQDRHGMGMLFITHDLNLVRRHANRVCVLFNGREQETGPVNEVFQSPRSAYTRSLLDAEPVGRPAPVSAGGTLLQARALSVSFQRPKRLFAKRPPAFVAVKPLNLDIAPGETLGIVGESGSGKTTLAMALLRLTESLGEISFDGERLDMLSGNNLRQRRRRFQVVFQDPYGSLSPRLPVSEIISEGLRFHYPGLKEAEVIERVQATLKEVGLPADCAARYPHEFSGGQRQRIAVARALILEPELVVLDEPTSALDRTVQKQLVELLRDLQARRGLSYLFISHDLAVVRAMAHRIMVLKDGELIEEGHCLDVLERPASDYTRALVAAAGLSIRR</sequence>
<evidence type="ECO:0000313" key="11">
    <source>
        <dbReference type="EMBL" id="PMR77454.1"/>
    </source>
</evidence>
<dbReference type="NCBIfam" id="NF007739">
    <property type="entry name" value="PRK10419.1"/>
    <property type="match status" value="2"/>
</dbReference>
<comment type="caution">
    <text evidence="11">The sequence shown here is derived from an EMBL/GenBank/DDBJ whole genome shotgun (WGS) entry which is preliminary data.</text>
</comment>
<dbReference type="InterPro" id="IPR013563">
    <property type="entry name" value="Oligopep_ABC_C"/>
</dbReference>
<dbReference type="Proteomes" id="UP000235803">
    <property type="component" value="Unassembled WGS sequence"/>
</dbReference>
<evidence type="ECO:0000313" key="12">
    <source>
        <dbReference type="Proteomes" id="UP000235803"/>
    </source>
</evidence>